<dbReference type="AlphaFoldDB" id="A0A6J5CBN3"/>
<keyword evidence="6" id="KW-0863">Zinc-finger</keyword>
<dbReference type="InterPro" id="IPR003601">
    <property type="entry name" value="Topo_IA_2"/>
</dbReference>
<evidence type="ECO:0000259" key="16">
    <source>
        <dbReference type="PROSITE" id="PS50880"/>
    </source>
</evidence>
<dbReference type="GO" id="GO:0006265">
    <property type="term" value="P:DNA topological change"/>
    <property type="evidence" value="ECO:0007669"/>
    <property type="project" value="InterPro"/>
</dbReference>
<dbReference type="InterPro" id="IPR013497">
    <property type="entry name" value="Topo_IA_cen"/>
</dbReference>
<proteinExistence type="inferred from homology"/>
<dbReference type="InterPro" id="IPR013498">
    <property type="entry name" value="Topo_IA_Znf"/>
</dbReference>
<evidence type="ECO:0000256" key="2">
    <source>
        <dbReference type="ARBA" id="ARBA00009446"/>
    </source>
</evidence>
<name>A0A6J5CBN3_9BURK</name>
<dbReference type="CDD" id="cd03362">
    <property type="entry name" value="TOPRIM_TopoIA_TopoIII"/>
    <property type="match status" value="1"/>
</dbReference>
<dbReference type="GO" id="GO:0043597">
    <property type="term" value="C:cytoplasmic replication fork"/>
    <property type="evidence" value="ECO:0007669"/>
    <property type="project" value="TreeGrafter"/>
</dbReference>
<dbReference type="InterPro" id="IPR000380">
    <property type="entry name" value="Topo_IA"/>
</dbReference>
<evidence type="ECO:0000256" key="15">
    <source>
        <dbReference type="SAM" id="MobiDB-lite"/>
    </source>
</evidence>
<keyword evidence="10 18" id="KW-0413">Isomerase</keyword>
<evidence type="ECO:0000259" key="17">
    <source>
        <dbReference type="PROSITE" id="PS52039"/>
    </source>
</evidence>
<evidence type="ECO:0000256" key="4">
    <source>
        <dbReference type="ARBA" id="ARBA00022723"/>
    </source>
</evidence>
<dbReference type="SMART" id="SM00436">
    <property type="entry name" value="TOP1Bc"/>
    <property type="match status" value="1"/>
</dbReference>
<gene>
    <name evidence="18" type="primary">topB_2</name>
    <name evidence="18" type="ORF">LMG22037_05642</name>
</gene>
<dbReference type="Gene3D" id="2.70.20.10">
    <property type="entry name" value="Topoisomerase I, domain 3"/>
    <property type="match status" value="1"/>
</dbReference>
<evidence type="ECO:0000256" key="8">
    <source>
        <dbReference type="ARBA" id="ARBA00023029"/>
    </source>
</evidence>
<dbReference type="InterPro" id="IPR023405">
    <property type="entry name" value="Topo_IA_core_domain"/>
</dbReference>
<dbReference type="SMART" id="SM00437">
    <property type="entry name" value="TOP1Ac"/>
    <property type="match status" value="1"/>
</dbReference>
<dbReference type="PROSITE" id="PS52039">
    <property type="entry name" value="TOPO_IA_2"/>
    <property type="match status" value="1"/>
</dbReference>
<evidence type="ECO:0000256" key="7">
    <source>
        <dbReference type="ARBA" id="ARBA00022833"/>
    </source>
</evidence>
<evidence type="ECO:0000313" key="19">
    <source>
        <dbReference type="Proteomes" id="UP000494249"/>
    </source>
</evidence>
<evidence type="ECO:0000256" key="10">
    <source>
        <dbReference type="ARBA" id="ARBA00023235"/>
    </source>
</evidence>
<dbReference type="PANTHER" id="PTHR11390">
    <property type="entry name" value="PROKARYOTIC DNA TOPOISOMERASE"/>
    <property type="match status" value="1"/>
</dbReference>
<dbReference type="PROSITE" id="PS50880">
    <property type="entry name" value="TOPRIM"/>
    <property type="match status" value="1"/>
</dbReference>
<dbReference type="GO" id="GO:0003917">
    <property type="term" value="F:DNA topoisomerase type I (single strand cut, ATP-independent) activity"/>
    <property type="evidence" value="ECO:0007669"/>
    <property type="project" value="UniProtKB-EC"/>
</dbReference>
<evidence type="ECO:0000256" key="14">
    <source>
        <dbReference type="ARBA" id="ARBA00032877"/>
    </source>
</evidence>
<dbReference type="Gene3D" id="1.10.460.10">
    <property type="entry name" value="Topoisomerase I, domain 2"/>
    <property type="match status" value="1"/>
</dbReference>
<dbReference type="Pfam" id="PF01751">
    <property type="entry name" value="Toprim"/>
    <property type="match status" value="1"/>
</dbReference>
<feature type="region of interest" description="Disordered" evidence="15">
    <location>
        <begin position="460"/>
        <end position="480"/>
    </location>
</feature>
<dbReference type="Gene3D" id="3.40.50.140">
    <property type="match status" value="1"/>
</dbReference>
<dbReference type="Pfam" id="PF01396">
    <property type="entry name" value="Zn_ribbon_Top1"/>
    <property type="match status" value="4"/>
</dbReference>
<accession>A0A6J5CBN3</accession>
<dbReference type="PANTHER" id="PTHR11390:SF21">
    <property type="entry name" value="DNA TOPOISOMERASE 3-ALPHA"/>
    <property type="match status" value="1"/>
</dbReference>
<dbReference type="EC" id="5.6.2.1" evidence="3"/>
<dbReference type="InterPro" id="IPR013825">
    <property type="entry name" value="Topo_IA_cen_sub2"/>
</dbReference>
<dbReference type="InterPro" id="IPR023406">
    <property type="entry name" value="Topo_IA_AS"/>
</dbReference>
<dbReference type="Gene3D" id="1.10.290.10">
    <property type="entry name" value="Topoisomerase I, domain 4"/>
    <property type="match status" value="1"/>
</dbReference>
<dbReference type="InterPro" id="IPR013826">
    <property type="entry name" value="Topo_IA_cen_sub3"/>
</dbReference>
<evidence type="ECO:0000256" key="13">
    <source>
        <dbReference type="ARBA" id="ARBA00032235"/>
    </source>
</evidence>
<dbReference type="Proteomes" id="UP000494249">
    <property type="component" value="Unassembled WGS sequence"/>
</dbReference>
<evidence type="ECO:0000256" key="1">
    <source>
        <dbReference type="ARBA" id="ARBA00000213"/>
    </source>
</evidence>
<dbReference type="CDD" id="cd00186">
    <property type="entry name" value="TOP1Ac"/>
    <property type="match status" value="1"/>
</dbReference>
<keyword evidence="7" id="KW-0862">Zinc</keyword>
<dbReference type="RefSeq" id="WP_051223953.1">
    <property type="nucleotide sequence ID" value="NZ_CADFGL010000041.1"/>
</dbReference>
<evidence type="ECO:0000256" key="11">
    <source>
        <dbReference type="ARBA" id="ARBA00030003"/>
    </source>
</evidence>
<organism evidence="18 19">
    <name type="scientific">Paraburkholderia phenoliruptrix</name>
    <dbReference type="NCBI Taxonomy" id="252970"/>
    <lineage>
        <taxon>Bacteria</taxon>
        <taxon>Pseudomonadati</taxon>
        <taxon>Pseudomonadota</taxon>
        <taxon>Betaproteobacteria</taxon>
        <taxon>Burkholderiales</taxon>
        <taxon>Burkholderiaceae</taxon>
        <taxon>Paraburkholderia</taxon>
    </lineage>
</organism>
<dbReference type="PROSITE" id="PS00396">
    <property type="entry name" value="TOPO_IA_1"/>
    <property type="match status" value="1"/>
</dbReference>
<evidence type="ECO:0000256" key="3">
    <source>
        <dbReference type="ARBA" id="ARBA00012891"/>
    </source>
</evidence>
<protein>
    <recommendedName>
        <fullName evidence="3">DNA topoisomerase</fullName>
        <ecNumber evidence="3">5.6.2.1</ecNumber>
    </recommendedName>
    <alternativeName>
        <fullName evidence="14">Omega-protein</fullName>
    </alternativeName>
    <alternativeName>
        <fullName evidence="13">Relaxing enzyme</fullName>
    </alternativeName>
    <alternativeName>
        <fullName evidence="11">Swivelase</fullName>
    </alternativeName>
    <alternativeName>
        <fullName evidence="12">Untwisting enzyme</fullName>
    </alternativeName>
</protein>
<keyword evidence="5" id="KW-0677">Repeat</keyword>
<dbReference type="InterPro" id="IPR006171">
    <property type="entry name" value="TOPRIM_dom"/>
</dbReference>
<evidence type="ECO:0000256" key="6">
    <source>
        <dbReference type="ARBA" id="ARBA00022771"/>
    </source>
</evidence>
<dbReference type="InterPro" id="IPR003602">
    <property type="entry name" value="Topo_IA_DNA-bd_dom"/>
</dbReference>
<keyword evidence="8" id="KW-0799">Topoisomerase</keyword>
<dbReference type="InterPro" id="IPR034144">
    <property type="entry name" value="TOPRIM_TopoIII"/>
</dbReference>
<feature type="domain" description="Toprim" evidence="16">
    <location>
        <begin position="2"/>
        <end position="128"/>
    </location>
</feature>
<dbReference type="SMART" id="SM00493">
    <property type="entry name" value="TOPRIM"/>
    <property type="match status" value="1"/>
</dbReference>
<dbReference type="GO" id="GO:0003677">
    <property type="term" value="F:DNA binding"/>
    <property type="evidence" value="ECO:0007669"/>
    <property type="project" value="UniProtKB-KW"/>
</dbReference>
<dbReference type="InterPro" id="IPR013824">
    <property type="entry name" value="Topo_IA_cen_sub1"/>
</dbReference>
<dbReference type="Pfam" id="PF01131">
    <property type="entry name" value="Topoisom_bac"/>
    <property type="match status" value="1"/>
</dbReference>
<evidence type="ECO:0000256" key="5">
    <source>
        <dbReference type="ARBA" id="ARBA00022737"/>
    </source>
</evidence>
<evidence type="ECO:0000256" key="9">
    <source>
        <dbReference type="ARBA" id="ARBA00023125"/>
    </source>
</evidence>
<dbReference type="EMBL" id="CADIKB010000043">
    <property type="protein sequence ID" value="CAB3731794.1"/>
    <property type="molecule type" value="Genomic_DNA"/>
</dbReference>
<comment type="catalytic activity">
    <reaction evidence="1">
        <text>ATP-independent breakage of single-stranded DNA, followed by passage and rejoining.</text>
        <dbReference type="EC" id="5.6.2.1"/>
    </reaction>
</comment>
<keyword evidence="4" id="KW-0479">Metal-binding</keyword>
<dbReference type="GO" id="GO:0008270">
    <property type="term" value="F:zinc ion binding"/>
    <property type="evidence" value="ECO:0007669"/>
    <property type="project" value="UniProtKB-KW"/>
</dbReference>
<dbReference type="Gene3D" id="3.30.65.10">
    <property type="entry name" value="Bacterial Topoisomerase I, domain 1"/>
    <property type="match status" value="3"/>
</dbReference>
<dbReference type="GO" id="GO:0006281">
    <property type="term" value="P:DNA repair"/>
    <property type="evidence" value="ECO:0007669"/>
    <property type="project" value="TreeGrafter"/>
</dbReference>
<sequence length="873" mass="94230">MKALIIAEKPSVAKDIAKALNVPPIAGAGHWENDQLVISNAVGHLVQLAAPPAIANLLPVIPEKFELEALPKTQSQLRKLVDLMSRKDVNVLINACDAGREGEEIFRLIAEYARTTKTIKRMWLQSMTLQSIRDAYRQHLRSDAEMRPLADAARKRGEADWLVGINVTRICSVIFGDMTTAGRVQTPTLMIVVAREEAIRSFIARQYFEVHTSISLTARAYDAIWQCPADKVRPREPAERIWDRAEADAVATRCKGKDPDRIDETTTPSRSAAPALFDLTTLQREANQRFGMSANNTLKIAQALYQTHKVLTYPRTDAKALPEDYVPTVTRTIEALATQGYAEAARRVLDNGWIKPTKRVFDNSKISDHFAIVPTGATPQSLTADEGKIYDLVARRLLAVFHPDAEYAVTVRTAWIGTDRFVARGRVLVAPGWQAVYQAAPEQKSKDATAAETTARLPALAPGESGKTASMKVVKGETKPPDRFNEATLLSAMEHAGKEVSDEQLRAAMAEKGLGTPATRAATIEKLLGEEYMTREKRNLVPTAKAFKLKELLTRLKAELLLSPELTGDWEAKLKSIEAGQGKGSDFLDGIKNLTLDIVSRGLQMPPAATCSACGKPMLRRKGPKGLFWGCTGYPGCKEALPDDNGKPGAARAASSSTSHAMPSDITIGCSKCGKPMAQRKGPRGPFWSCTGYPDCKTTLPDDNGKPGASRDASAGARSATSAGVTIPCPKCGKPLTRRKGQKGFFWGCSAYPDCNGTLPDDNGKPGVRTENVGGKATRTEVERLTVPVSPPPQPTRADAVGAEVHSAASTVAIATKPSEASAGQTTGGPIGSTCPGCRKGTLTLRSAPRSGRPYAGCTTFPGCKYFLWMDRS</sequence>
<comment type="similarity">
    <text evidence="2">Belongs to the type IA topoisomerase family.</text>
</comment>
<dbReference type="GO" id="GO:0006310">
    <property type="term" value="P:DNA recombination"/>
    <property type="evidence" value="ECO:0007669"/>
    <property type="project" value="TreeGrafter"/>
</dbReference>
<feature type="domain" description="Topo IA-type catalytic" evidence="17">
    <location>
        <begin position="146"/>
        <end position="599"/>
    </location>
</feature>
<evidence type="ECO:0000256" key="12">
    <source>
        <dbReference type="ARBA" id="ARBA00031985"/>
    </source>
</evidence>
<dbReference type="SUPFAM" id="SSF56712">
    <property type="entry name" value="Prokaryotic type I DNA topoisomerase"/>
    <property type="match status" value="1"/>
</dbReference>
<dbReference type="PRINTS" id="PR00417">
    <property type="entry name" value="PRTPISMRASEI"/>
</dbReference>
<evidence type="ECO:0000313" key="18">
    <source>
        <dbReference type="EMBL" id="CAB3731794.1"/>
    </source>
</evidence>
<reference evidence="18 19" key="1">
    <citation type="submission" date="2020-04" db="EMBL/GenBank/DDBJ databases">
        <authorList>
            <person name="De Canck E."/>
        </authorList>
    </citation>
    <scope>NUCLEOTIDE SEQUENCE [LARGE SCALE GENOMIC DNA]</scope>
    <source>
        <strain evidence="18 19">LMG 22037</strain>
    </source>
</reference>
<keyword evidence="9" id="KW-0238">DNA-binding</keyword>
<dbReference type="SUPFAM" id="SSF57783">
    <property type="entry name" value="Zinc beta-ribbon"/>
    <property type="match status" value="3"/>
</dbReference>